<evidence type="ECO:0000313" key="2">
    <source>
        <dbReference type="Proteomes" id="UP000789396"/>
    </source>
</evidence>
<comment type="caution">
    <text evidence="1">The sequence shown here is derived from an EMBL/GenBank/DDBJ whole genome shotgun (WGS) entry which is preliminary data.</text>
</comment>
<dbReference type="EMBL" id="CAJVPZ010015935">
    <property type="protein sequence ID" value="CAG8669716.1"/>
    <property type="molecule type" value="Genomic_DNA"/>
</dbReference>
<evidence type="ECO:0000313" key="1">
    <source>
        <dbReference type="EMBL" id="CAG8669716.1"/>
    </source>
</evidence>
<sequence>MDIIIEYNVESNTEFQLSPEIVEAIDSLWNDPIISEVLAKQAHFYLMDSAP</sequence>
<dbReference type="Proteomes" id="UP000789396">
    <property type="component" value="Unassembled WGS sequence"/>
</dbReference>
<keyword evidence="2" id="KW-1185">Reference proteome</keyword>
<accession>A0A9N9E8Q7</accession>
<dbReference type="InterPro" id="IPR011025">
    <property type="entry name" value="GproteinA_insert"/>
</dbReference>
<dbReference type="Gene3D" id="1.10.400.10">
    <property type="entry name" value="GI Alpha 1, domain 2-like"/>
    <property type="match status" value="1"/>
</dbReference>
<proteinExistence type="predicted"/>
<dbReference type="GO" id="GO:0007165">
    <property type="term" value="P:signal transduction"/>
    <property type="evidence" value="ECO:0007669"/>
    <property type="project" value="InterPro"/>
</dbReference>
<protein>
    <submittedName>
        <fullName evidence="1">5776_t:CDS:1</fullName>
    </submittedName>
</protein>
<dbReference type="AlphaFoldDB" id="A0A9N9E8Q7"/>
<feature type="non-terminal residue" evidence="1">
    <location>
        <position position="51"/>
    </location>
</feature>
<gene>
    <name evidence="1" type="ORF">RFULGI_LOCUS9176</name>
</gene>
<dbReference type="SUPFAM" id="SSF47895">
    <property type="entry name" value="Transducin (alpha subunit), insertion domain"/>
    <property type="match status" value="1"/>
</dbReference>
<organism evidence="1 2">
    <name type="scientific">Racocetra fulgida</name>
    <dbReference type="NCBI Taxonomy" id="60492"/>
    <lineage>
        <taxon>Eukaryota</taxon>
        <taxon>Fungi</taxon>
        <taxon>Fungi incertae sedis</taxon>
        <taxon>Mucoromycota</taxon>
        <taxon>Glomeromycotina</taxon>
        <taxon>Glomeromycetes</taxon>
        <taxon>Diversisporales</taxon>
        <taxon>Gigasporaceae</taxon>
        <taxon>Racocetra</taxon>
    </lineage>
</organism>
<dbReference type="OrthoDB" id="5817230at2759"/>
<name>A0A9N9E8Q7_9GLOM</name>
<reference evidence="1" key="1">
    <citation type="submission" date="2021-06" db="EMBL/GenBank/DDBJ databases">
        <authorList>
            <person name="Kallberg Y."/>
            <person name="Tangrot J."/>
            <person name="Rosling A."/>
        </authorList>
    </citation>
    <scope>NUCLEOTIDE SEQUENCE</scope>
    <source>
        <strain evidence="1">IN212</strain>
    </source>
</reference>